<name>A0ABX0QK40_9BACT</name>
<evidence type="ECO:0000313" key="1">
    <source>
        <dbReference type="EMBL" id="NID11601.1"/>
    </source>
</evidence>
<sequence>MQAQNTIEVQNSLGTLSRVATTLRPFNFGTVSVKGSPFIMPGWTRGEVTLQSGRKLTTGHFNYDALERQVTVKTSARDSVRYQGTDVSQLLLQPSANHEPIIFEHLSNLITDDAALKDELVRIIHRGTYLLVQLPVKKFLKTSASQTYGGDARVGDEYYDASVYYLVRPDHTAEQVKLNRRSLVRALKEKGPALEDFLKTNNIDLADELDIAKALASLDQK</sequence>
<organism evidence="1 2">
    <name type="scientific">Fibrivirga algicola</name>
    <dbReference type="NCBI Taxonomy" id="2950420"/>
    <lineage>
        <taxon>Bacteria</taxon>
        <taxon>Pseudomonadati</taxon>
        <taxon>Bacteroidota</taxon>
        <taxon>Cytophagia</taxon>
        <taxon>Cytophagales</taxon>
        <taxon>Spirosomataceae</taxon>
        <taxon>Fibrivirga</taxon>
    </lineage>
</organism>
<dbReference type="EMBL" id="WAEL01000005">
    <property type="protein sequence ID" value="NID11601.1"/>
    <property type="molecule type" value="Genomic_DNA"/>
</dbReference>
<proteinExistence type="predicted"/>
<accession>A0ABX0QK40</accession>
<evidence type="ECO:0000313" key="2">
    <source>
        <dbReference type="Proteomes" id="UP000606008"/>
    </source>
</evidence>
<protein>
    <submittedName>
        <fullName evidence="1">Uncharacterized protein</fullName>
    </submittedName>
</protein>
<dbReference type="Proteomes" id="UP000606008">
    <property type="component" value="Unassembled WGS sequence"/>
</dbReference>
<gene>
    <name evidence="1" type="ORF">F7231_15610</name>
</gene>
<comment type="caution">
    <text evidence="1">The sequence shown here is derived from an EMBL/GenBank/DDBJ whole genome shotgun (WGS) entry which is preliminary data.</text>
</comment>
<dbReference type="RefSeq" id="WP_166692556.1">
    <property type="nucleotide sequence ID" value="NZ_WAEL01000005.1"/>
</dbReference>
<keyword evidence="2" id="KW-1185">Reference proteome</keyword>
<reference evidence="1" key="1">
    <citation type="submission" date="2024-05" db="EMBL/GenBank/DDBJ databases">
        <authorList>
            <person name="Jung D.-H."/>
        </authorList>
    </citation>
    <scope>NUCLEOTIDE SEQUENCE</scope>
    <source>
        <strain evidence="1">JA-25</strain>
    </source>
</reference>